<dbReference type="Gene3D" id="3.40.50.200">
    <property type="entry name" value="Peptidase S8/S53 domain"/>
    <property type="match status" value="1"/>
</dbReference>
<dbReference type="PROSITE" id="PS00138">
    <property type="entry name" value="SUBTILASE_SER"/>
    <property type="match status" value="1"/>
</dbReference>
<dbReference type="PROSITE" id="PS51892">
    <property type="entry name" value="SUBTILASE"/>
    <property type="match status" value="1"/>
</dbReference>
<evidence type="ECO:0000256" key="3">
    <source>
        <dbReference type="ARBA" id="ARBA00022801"/>
    </source>
</evidence>
<proteinExistence type="inferred from homology"/>
<name>A0ABT8KVW9_9BACT</name>
<feature type="active site" description="Charge relay system" evidence="5">
    <location>
        <position position="205"/>
    </location>
</feature>
<keyword evidence="2 5" id="KW-0645">Protease</keyword>
<sequence length="539" mass="61301">MKVLFEIFLTGEPEKRKACIQKINEEFNVKLKPLFEHHASLNTSMDLFYKMSLKTNESDAWIVANKLMAIEGVEDVDPAVYEMNEAIELEPDQDEIEGANESTETPHPNWIHKNSRFSDAISYAKEEGQKGRGNYTGGQSGIKIAQLDTGYSNHPEIAAVKKEQGWNYVYTIWDRIRSLLFNWKPAKRVAKDRLRTLRPFKWAAHGTATAAIIIGQPTLNRGITSKSKDRTDGVFPYVDLIPYRVSETIISFNNKVAHAAFQAIKDGCKIITMSHAGLLRKRSWKEAAAAAYEAGVIWVAATGSHIKNIKTVWLYPAKFPEVITAAASKPDDTVWEKSFAGNKVEISAPGYQIYVPFARKGRKYRYKWSEGTSFSTPMVAAAAALWLAHHGEKKLTEVYDKGWQQVEAFRWCLKKSANTPAVWDKELHGEGLLDVRKLLEIDLPPKDGLVHATKGKLTKKMENEEAKKRYIQDKEITYLTACAKMELRDERKNETYDFVKKRASSISVDRIREIVEVNDEDNSELLKAHVKKHAEDWNY</sequence>
<keyword evidence="8" id="KW-1185">Reference proteome</keyword>
<protein>
    <submittedName>
        <fullName evidence="7">S8/S53 family peptidase</fullName>
        <ecNumber evidence="7">3.4.-.-</ecNumber>
    </submittedName>
</protein>
<reference evidence="7" key="1">
    <citation type="submission" date="2023-06" db="EMBL/GenBank/DDBJ databases">
        <title>Genomic of Parafulvivirga corallium.</title>
        <authorList>
            <person name="Wang G."/>
        </authorList>
    </citation>
    <scope>NUCLEOTIDE SEQUENCE</scope>
    <source>
        <strain evidence="7">BMA10</strain>
    </source>
</reference>
<dbReference type="CDD" id="cd00306">
    <property type="entry name" value="Peptidases_S8_S53"/>
    <property type="match status" value="1"/>
</dbReference>
<dbReference type="InterPro" id="IPR015500">
    <property type="entry name" value="Peptidase_S8_subtilisin-rel"/>
</dbReference>
<dbReference type="InterPro" id="IPR036852">
    <property type="entry name" value="Peptidase_S8/S53_dom_sf"/>
</dbReference>
<dbReference type="GO" id="GO:0016787">
    <property type="term" value="F:hydrolase activity"/>
    <property type="evidence" value="ECO:0007669"/>
    <property type="project" value="UniProtKB-KW"/>
</dbReference>
<feature type="active site" description="Charge relay system" evidence="5">
    <location>
        <position position="148"/>
    </location>
</feature>
<evidence type="ECO:0000256" key="2">
    <source>
        <dbReference type="ARBA" id="ARBA00022670"/>
    </source>
</evidence>
<evidence type="ECO:0000256" key="5">
    <source>
        <dbReference type="PROSITE-ProRule" id="PRU01240"/>
    </source>
</evidence>
<evidence type="ECO:0000259" key="6">
    <source>
        <dbReference type="Pfam" id="PF00082"/>
    </source>
</evidence>
<dbReference type="EC" id="3.4.-.-" evidence="7"/>
<evidence type="ECO:0000256" key="1">
    <source>
        <dbReference type="ARBA" id="ARBA00011073"/>
    </source>
</evidence>
<feature type="domain" description="Peptidase S8/S53" evidence="6">
    <location>
        <begin position="140"/>
        <end position="392"/>
    </location>
</feature>
<dbReference type="RefSeq" id="WP_346753771.1">
    <property type="nucleotide sequence ID" value="NZ_JAUJEA010000008.1"/>
</dbReference>
<keyword evidence="3 5" id="KW-0378">Hydrolase</keyword>
<comment type="similarity">
    <text evidence="1 5">Belongs to the peptidase S8 family.</text>
</comment>
<dbReference type="SUPFAM" id="SSF52743">
    <property type="entry name" value="Subtilisin-like"/>
    <property type="match status" value="1"/>
</dbReference>
<gene>
    <name evidence="7" type="ORF">QQ008_20325</name>
</gene>
<keyword evidence="4 5" id="KW-0720">Serine protease</keyword>
<evidence type="ECO:0000313" key="7">
    <source>
        <dbReference type="EMBL" id="MDN5203748.1"/>
    </source>
</evidence>
<comment type="caution">
    <text evidence="7">The sequence shown here is derived from an EMBL/GenBank/DDBJ whole genome shotgun (WGS) entry which is preliminary data.</text>
</comment>
<dbReference type="EMBL" id="JAUJEA010000008">
    <property type="protein sequence ID" value="MDN5203748.1"/>
    <property type="molecule type" value="Genomic_DNA"/>
</dbReference>
<evidence type="ECO:0000256" key="4">
    <source>
        <dbReference type="ARBA" id="ARBA00022825"/>
    </source>
</evidence>
<organism evidence="7 8">
    <name type="scientific">Splendidivirga corallicola</name>
    <dbReference type="NCBI Taxonomy" id="3051826"/>
    <lineage>
        <taxon>Bacteria</taxon>
        <taxon>Pseudomonadati</taxon>
        <taxon>Bacteroidota</taxon>
        <taxon>Cytophagia</taxon>
        <taxon>Cytophagales</taxon>
        <taxon>Splendidivirgaceae</taxon>
        <taxon>Splendidivirga</taxon>
    </lineage>
</organism>
<evidence type="ECO:0000313" key="8">
    <source>
        <dbReference type="Proteomes" id="UP001172082"/>
    </source>
</evidence>
<dbReference type="InterPro" id="IPR023828">
    <property type="entry name" value="Peptidase_S8_Ser-AS"/>
</dbReference>
<feature type="active site" description="Charge relay system" evidence="5">
    <location>
        <position position="373"/>
    </location>
</feature>
<dbReference type="Proteomes" id="UP001172082">
    <property type="component" value="Unassembled WGS sequence"/>
</dbReference>
<dbReference type="InterPro" id="IPR050131">
    <property type="entry name" value="Peptidase_S8_subtilisin-like"/>
</dbReference>
<dbReference type="PANTHER" id="PTHR43806:SF11">
    <property type="entry name" value="CEREVISIN-RELATED"/>
    <property type="match status" value="1"/>
</dbReference>
<dbReference type="PANTHER" id="PTHR43806">
    <property type="entry name" value="PEPTIDASE S8"/>
    <property type="match status" value="1"/>
</dbReference>
<dbReference type="InterPro" id="IPR000209">
    <property type="entry name" value="Peptidase_S8/S53_dom"/>
</dbReference>
<dbReference type="PRINTS" id="PR00723">
    <property type="entry name" value="SUBTILISIN"/>
</dbReference>
<dbReference type="Pfam" id="PF00082">
    <property type="entry name" value="Peptidase_S8"/>
    <property type="match status" value="1"/>
</dbReference>
<accession>A0ABT8KVW9</accession>